<feature type="region of interest" description="Disordered" evidence="8">
    <location>
        <begin position="92"/>
        <end position="111"/>
    </location>
</feature>
<evidence type="ECO:0000256" key="2">
    <source>
        <dbReference type="ARBA" id="ARBA00005982"/>
    </source>
</evidence>
<dbReference type="OrthoDB" id="8904098at2759"/>
<dbReference type="PANTHER" id="PTHR11654">
    <property type="entry name" value="OLIGOPEPTIDE TRANSPORTER-RELATED"/>
    <property type="match status" value="1"/>
</dbReference>
<feature type="transmembrane region" description="Helical" evidence="9">
    <location>
        <begin position="263"/>
        <end position="284"/>
    </location>
</feature>
<evidence type="ECO:0000256" key="9">
    <source>
        <dbReference type="SAM" id="Phobius"/>
    </source>
</evidence>
<dbReference type="InterPro" id="IPR000109">
    <property type="entry name" value="POT_fam"/>
</dbReference>
<evidence type="ECO:0000256" key="3">
    <source>
        <dbReference type="ARBA" id="ARBA00022448"/>
    </source>
</evidence>
<dbReference type="Pfam" id="PF00854">
    <property type="entry name" value="PTR2"/>
    <property type="match status" value="1"/>
</dbReference>
<comment type="similarity">
    <text evidence="2 7">Belongs to the major facilitator superfamily. Proton-dependent oligopeptide transporter (POT/PTR) (TC 2.A.17) family.</text>
</comment>
<feature type="transmembrane region" description="Helical" evidence="9">
    <location>
        <begin position="477"/>
        <end position="501"/>
    </location>
</feature>
<gene>
    <name evidence="10" type="ORF">AJ79_07537</name>
</gene>
<evidence type="ECO:0008006" key="12">
    <source>
        <dbReference type="Google" id="ProtNLM"/>
    </source>
</evidence>
<reference evidence="10 11" key="1">
    <citation type="submission" date="2017-10" db="EMBL/GenBank/DDBJ databases">
        <title>Comparative genomics in systemic dimorphic fungi from Ajellomycetaceae.</title>
        <authorList>
            <person name="Munoz J.F."/>
            <person name="Mcewen J.G."/>
            <person name="Clay O.K."/>
            <person name="Cuomo C.A."/>
        </authorList>
    </citation>
    <scope>NUCLEOTIDE SEQUENCE [LARGE SCALE GENOMIC DNA]</scope>
    <source>
        <strain evidence="10 11">UAMH5409</strain>
    </source>
</reference>
<feature type="transmembrane region" description="Helical" evidence="9">
    <location>
        <begin position="437"/>
        <end position="457"/>
    </location>
</feature>
<organism evidence="10 11">
    <name type="scientific">Helicocarpus griseus UAMH5409</name>
    <dbReference type="NCBI Taxonomy" id="1447875"/>
    <lineage>
        <taxon>Eukaryota</taxon>
        <taxon>Fungi</taxon>
        <taxon>Dikarya</taxon>
        <taxon>Ascomycota</taxon>
        <taxon>Pezizomycotina</taxon>
        <taxon>Eurotiomycetes</taxon>
        <taxon>Eurotiomycetidae</taxon>
        <taxon>Onygenales</taxon>
        <taxon>Ajellomycetaceae</taxon>
        <taxon>Helicocarpus</taxon>
    </lineage>
</organism>
<keyword evidence="4 7" id="KW-0812">Transmembrane</keyword>
<feature type="transmembrane region" description="Helical" evidence="9">
    <location>
        <begin position="177"/>
        <end position="196"/>
    </location>
</feature>
<evidence type="ECO:0000256" key="4">
    <source>
        <dbReference type="ARBA" id="ARBA00022692"/>
    </source>
</evidence>
<evidence type="ECO:0000256" key="1">
    <source>
        <dbReference type="ARBA" id="ARBA00004141"/>
    </source>
</evidence>
<dbReference type="GO" id="GO:0071916">
    <property type="term" value="F:dipeptide transmembrane transporter activity"/>
    <property type="evidence" value="ECO:0007669"/>
    <property type="project" value="UniProtKB-ARBA"/>
</dbReference>
<dbReference type="PROSITE" id="PS01023">
    <property type="entry name" value="PTR2_2"/>
    <property type="match status" value="1"/>
</dbReference>
<feature type="transmembrane region" description="Helical" evidence="9">
    <location>
        <begin position="513"/>
        <end position="535"/>
    </location>
</feature>
<feature type="transmembrane region" description="Helical" evidence="9">
    <location>
        <begin position="235"/>
        <end position="257"/>
    </location>
</feature>
<evidence type="ECO:0000256" key="5">
    <source>
        <dbReference type="ARBA" id="ARBA00022989"/>
    </source>
</evidence>
<evidence type="ECO:0000313" key="11">
    <source>
        <dbReference type="Proteomes" id="UP000223968"/>
    </source>
</evidence>
<evidence type="ECO:0000256" key="7">
    <source>
        <dbReference type="RuleBase" id="RU003755"/>
    </source>
</evidence>
<feature type="transmembrane region" description="Helical" evidence="9">
    <location>
        <begin position="541"/>
        <end position="563"/>
    </location>
</feature>
<accession>A0A2B7X201</accession>
<keyword evidence="3 7" id="KW-0813">Transport</keyword>
<dbReference type="Gene3D" id="1.20.1250.20">
    <property type="entry name" value="MFS general substrate transporter like domains"/>
    <property type="match status" value="1"/>
</dbReference>
<evidence type="ECO:0000256" key="8">
    <source>
        <dbReference type="SAM" id="MobiDB-lite"/>
    </source>
</evidence>
<dbReference type="Proteomes" id="UP000223968">
    <property type="component" value="Unassembled WGS sequence"/>
</dbReference>
<proteinExistence type="inferred from homology"/>
<feature type="transmembrane region" description="Helical" evidence="9">
    <location>
        <begin position="405"/>
        <end position="425"/>
    </location>
</feature>
<dbReference type="AlphaFoldDB" id="A0A2B7X201"/>
<comment type="subcellular location">
    <subcellularLocation>
        <location evidence="1 7">Membrane</location>
        <topology evidence="1 7">Multi-pass membrane protein</topology>
    </subcellularLocation>
</comment>
<dbReference type="InterPro" id="IPR018456">
    <property type="entry name" value="PTR2_symporter_CS"/>
</dbReference>
<feature type="transmembrane region" description="Helical" evidence="9">
    <location>
        <begin position="355"/>
        <end position="375"/>
    </location>
</feature>
<dbReference type="SUPFAM" id="SSF103473">
    <property type="entry name" value="MFS general substrate transporter"/>
    <property type="match status" value="1"/>
</dbReference>
<keyword evidence="6 9" id="KW-0472">Membrane</keyword>
<keyword evidence="5 9" id="KW-1133">Transmembrane helix</keyword>
<dbReference type="GO" id="GO:0005886">
    <property type="term" value="C:plasma membrane"/>
    <property type="evidence" value="ECO:0007669"/>
    <property type="project" value="UniProtKB-ARBA"/>
</dbReference>
<keyword evidence="11" id="KW-1185">Reference proteome</keyword>
<evidence type="ECO:0000256" key="6">
    <source>
        <dbReference type="ARBA" id="ARBA00023136"/>
    </source>
</evidence>
<comment type="caution">
    <text evidence="10">The sequence shown here is derived from an EMBL/GenBank/DDBJ whole genome shotgun (WGS) entry which is preliminary data.</text>
</comment>
<dbReference type="InterPro" id="IPR036259">
    <property type="entry name" value="MFS_trans_sf"/>
</dbReference>
<dbReference type="EMBL" id="PDNB01000155">
    <property type="protein sequence ID" value="PGH02772.1"/>
    <property type="molecule type" value="Genomic_DNA"/>
</dbReference>
<dbReference type="FunFam" id="1.20.1250.20:FF:000085">
    <property type="entry name" value="MFS peptide transporter Ptr2"/>
    <property type="match status" value="1"/>
</dbReference>
<protein>
    <recommendedName>
        <fullName evidence="12">POT family proton-dependent oligopeptide transporter</fullName>
    </recommendedName>
</protein>
<feature type="transmembrane region" description="Helical" evidence="9">
    <location>
        <begin position="151"/>
        <end position="171"/>
    </location>
</feature>
<sequence length="597" mass="66458">MAYSATAEGPEPDKAFYKEVTVPEKRVAVIENEDLSGSEYPAPTEEELETLRRVPDRIPWICFTIAFVELCERFAYYGTTAVLTNFIQQPLPPGSSTGNDPHDDGQPGALGKGQRAAQALVLFNKMWSYFSPLIGGYLADTKWGKIKTIHYCIAVAMVGHIVIIVSALPPVIKHPDGAIACLALGLVIFGLGAGGFKPNISPLMVEQLKHTKMRVVKDRRGERIIVDPALTTQRIFMYFYMCINIGSIVGQVTMVYAERYIGFWLSFTLPTLMFCLCPLVLGIFHKKYVHTPPTDSVLGNAVKLIKFACKGKVSWNPAKTTRNLGSPAFWEDVKPSKVLKKPKFMTFDNAWVDQVARGTKACLVFAYYPLFWLGYNQMDSNLVSQAATMELHGAPNDLIHNLNPLGIVIMIPILDMLVYPALRWLKIRFSPLRRMGSGFFIVCCAMIWAAVVQHNIYSKGKCGKYMNKCDKPAPLNVWIQAGAYILVGLSEIMASITGLEYSYTKAPENMRGLVFGFYHFTSAVSSAIGQAFVSLSEDPLLVWNYTVVAIISFCGGVVFWLTFRSLDAKEEQMNMIAQTAYKGRATHFDVKTLDEEA</sequence>
<name>A0A2B7X201_9EURO</name>
<evidence type="ECO:0000313" key="10">
    <source>
        <dbReference type="EMBL" id="PGH02772.1"/>
    </source>
</evidence>